<dbReference type="InterPro" id="IPR004711">
    <property type="entry name" value="Benzoate_Transporter"/>
</dbReference>
<dbReference type="Pfam" id="PF03594">
    <property type="entry name" value="BenE"/>
    <property type="match status" value="1"/>
</dbReference>
<feature type="transmembrane region" description="Helical" evidence="1">
    <location>
        <begin position="54"/>
        <end position="72"/>
    </location>
</feature>
<evidence type="ECO:0000313" key="3">
    <source>
        <dbReference type="Proteomes" id="UP001585080"/>
    </source>
</evidence>
<feature type="transmembrane region" description="Helical" evidence="1">
    <location>
        <begin position="177"/>
        <end position="198"/>
    </location>
</feature>
<protein>
    <submittedName>
        <fullName evidence="2">Benzoate/H(+) symporter BenE family transporter</fullName>
    </submittedName>
</protein>
<keyword evidence="1" id="KW-0472">Membrane</keyword>
<proteinExistence type="predicted"/>
<reference evidence="2 3" key="1">
    <citation type="submission" date="2024-01" db="EMBL/GenBank/DDBJ databases">
        <title>Genome mining of biosynthetic gene clusters to explore secondary metabolites of Streptomyces sp.</title>
        <authorList>
            <person name="Baig A."/>
            <person name="Ajitkumar Shintre N."/>
            <person name="Kumar H."/>
            <person name="Anbarasu A."/>
            <person name="Ramaiah S."/>
        </authorList>
    </citation>
    <scope>NUCLEOTIDE SEQUENCE [LARGE SCALE GENOMIC DNA]</scope>
    <source>
        <strain evidence="2 3">A57</strain>
    </source>
</reference>
<feature type="transmembrane region" description="Helical" evidence="1">
    <location>
        <begin position="20"/>
        <end position="42"/>
    </location>
</feature>
<comment type="caution">
    <text evidence="2">The sequence shown here is derived from an EMBL/GenBank/DDBJ whole genome shotgun (WGS) entry which is preliminary data.</text>
</comment>
<evidence type="ECO:0000313" key="2">
    <source>
        <dbReference type="EMBL" id="MFB8777899.1"/>
    </source>
</evidence>
<dbReference type="PANTHER" id="PTHR30199:SF0">
    <property type="entry name" value="INNER MEMBRANE PROTEIN YDCO"/>
    <property type="match status" value="1"/>
</dbReference>
<gene>
    <name evidence="2" type="ORF">VSS16_35195</name>
</gene>
<dbReference type="EMBL" id="JAYMRP010000060">
    <property type="protein sequence ID" value="MFB8777899.1"/>
    <property type="molecule type" value="Genomic_DNA"/>
</dbReference>
<accession>A0ABV5EM30</accession>
<keyword evidence="1" id="KW-0812">Transmembrane</keyword>
<organism evidence="2 3">
    <name type="scientific">Streptomyces broussonetiae</name>
    <dbReference type="NCBI Taxonomy" id="2686304"/>
    <lineage>
        <taxon>Bacteria</taxon>
        <taxon>Bacillati</taxon>
        <taxon>Actinomycetota</taxon>
        <taxon>Actinomycetes</taxon>
        <taxon>Kitasatosporales</taxon>
        <taxon>Streptomycetaceae</taxon>
        <taxon>Streptomyces</taxon>
    </lineage>
</organism>
<feature type="transmembrane region" description="Helical" evidence="1">
    <location>
        <begin position="103"/>
        <end position="122"/>
    </location>
</feature>
<sequence>MPDVSGGARRVLRDASLSAVTAGAVAVMVSFAGPLTIVVQAAHAGHLTEAQLCSWIWAISLGSGLAGLALSLRHRAPVVAAWSTPGAALLVGQLDDIGYEAAIGAYLAAAALTVLVGVTGLFDALMRRIPPAVVSVVLAGVLVRFGLDAFRALEDSPALAAAVLAGYVLCQRAAPRYAIAVPLAAGIAVAAVTGSLAVSGTRLSLATPVFTVPAWPQGHCMKRIGPVHAPCL</sequence>
<dbReference type="PANTHER" id="PTHR30199">
    <property type="entry name" value="MFS FAMILY TRANSPORTER, PREDICTED SUBSTRATE BENZOATE"/>
    <property type="match status" value="1"/>
</dbReference>
<dbReference type="Proteomes" id="UP001585080">
    <property type="component" value="Unassembled WGS sequence"/>
</dbReference>
<keyword evidence="3" id="KW-1185">Reference proteome</keyword>
<dbReference type="RefSeq" id="WP_376736332.1">
    <property type="nucleotide sequence ID" value="NZ_JAYMRP010000060.1"/>
</dbReference>
<keyword evidence="1" id="KW-1133">Transmembrane helix</keyword>
<evidence type="ECO:0000256" key="1">
    <source>
        <dbReference type="SAM" id="Phobius"/>
    </source>
</evidence>
<name>A0ABV5EM30_9ACTN</name>